<evidence type="ECO:0000256" key="15">
    <source>
        <dbReference type="ARBA" id="ARBA00049551"/>
    </source>
</evidence>
<evidence type="ECO:0000256" key="14">
    <source>
        <dbReference type="ARBA" id="ARBA00031019"/>
    </source>
</evidence>
<organism evidence="17">
    <name type="scientific">Tenebrionoidea sp. 21 KM-2017</name>
    <dbReference type="NCBI Taxonomy" id="2219477"/>
    <lineage>
        <taxon>Eukaryota</taxon>
        <taxon>Metazoa</taxon>
        <taxon>Ecdysozoa</taxon>
        <taxon>Arthropoda</taxon>
        <taxon>Hexapoda</taxon>
        <taxon>Insecta</taxon>
        <taxon>Pterygota</taxon>
        <taxon>Neoptera</taxon>
        <taxon>Endopterygota</taxon>
        <taxon>Coleoptera</taxon>
        <taxon>Polyphaga</taxon>
        <taxon>Cucujiformia</taxon>
    </lineage>
</organism>
<geneLocation type="mitochondrion" evidence="17"/>
<evidence type="ECO:0000256" key="7">
    <source>
        <dbReference type="ARBA" id="ARBA00022692"/>
    </source>
</evidence>
<evidence type="ECO:0000256" key="6">
    <source>
        <dbReference type="ARBA" id="ARBA00022660"/>
    </source>
</evidence>
<dbReference type="InterPro" id="IPR050269">
    <property type="entry name" value="ComplexI_Subunit6"/>
</dbReference>
<accession>A0A346RI61</accession>
<dbReference type="EC" id="7.1.1.2" evidence="3"/>
<sequence length="164" mass="19018">MSTLLAINLILSLIFIMLQHPLSLGLILLSQTITISMISGNFCYNFWFSYIIFLIMVGGMLILFIYMTSIASNEKFKLKFNILFLIPFIILTLIPSMFWNININTLNNDMMNFNLNNLINISMTKLIHFPSYYILMFLISYLFLTLIAVVKISNLNHGPLRQMN</sequence>
<dbReference type="GO" id="GO:0008137">
    <property type="term" value="F:NADH dehydrogenase (ubiquinone) activity"/>
    <property type="evidence" value="ECO:0007669"/>
    <property type="project" value="UniProtKB-EC"/>
</dbReference>
<evidence type="ECO:0000256" key="16">
    <source>
        <dbReference type="SAM" id="Phobius"/>
    </source>
</evidence>
<dbReference type="PANTHER" id="PTHR11435">
    <property type="entry name" value="NADH UBIQUINONE OXIDOREDUCTASE SUBUNIT ND6"/>
    <property type="match status" value="1"/>
</dbReference>
<keyword evidence="12 17" id="KW-0496">Mitochondrion</keyword>
<evidence type="ECO:0000256" key="12">
    <source>
        <dbReference type="ARBA" id="ARBA00023128"/>
    </source>
</evidence>
<evidence type="ECO:0000313" key="17">
    <source>
        <dbReference type="EMBL" id="AXS65758.1"/>
    </source>
</evidence>
<evidence type="ECO:0000256" key="3">
    <source>
        <dbReference type="ARBA" id="ARBA00012944"/>
    </source>
</evidence>
<proteinExistence type="inferred from homology"/>
<evidence type="ECO:0000256" key="5">
    <source>
        <dbReference type="ARBA" id="ARBA00022448"/>
    </source>
</evidence>
<keyword evidence="11" id="KW-0520">NAD</keyword>
<keyword evidence="5" id="KW-0813">Transport</keyword>
<keyword evidence="6" id="KW-0679">Respiratory chain</keyword>
<keyword evidence="10 16" id="KW-1133">Transmembrane helix</keyword>
<feature type="transmembrane region" description="Helical" evidence="16">
    <location>
        <begin position="132"/>
        <end position="153"/>
    </location>
</feature>
<comment type="subcellular location">
    <subcellularLocation>
        <location evidence="1">Mitochondrion membrane</location>
        <topology evidence="1">Multi-pass membrane protein</topology>
    </subcellularLocation>
</comment>
<gene>
    <name evidence="17" type="primary">nad6</name>
</gene>
<feature type="transmembrane region" description="Helical" evidence="16">
    <location>
        <begin position="80"/>
        <end position="101"/>
    </location>
</feature>
<evidence type="ECO:0000256" key="13">
    <source>
        <dbReference type="ARBA" id="ARBA00023136"/>
    </source>
</evidence>
<evidence type="ECO:0000256" key="11">
    <source>
        <dbReference type="ARBA" id="ARBA00023027"/>
    </source>
</evidence>
<evidence type="ECO:0000256" key="9">
    <source>
        <dbReference type="ARBA" id="ARBA00022982"/>
    </source>
</evidence>
<evidence type="ECO:0000256" key="10">
    <source>
        <dbReference type="ARBA" id="ARBA00022989"/>
    </source>
</evidence>
<evidence type="ECO:0000256" key="4">
    <source>
        <dbReference type="ARBA" id="ARBA00021095"/>
    </source>
</evidence>
<evidence type="ECO:0000256" key="1">
    <source>
        <dbReference type="ARBA" id="ARBA00004225"/>
    </source>
</evidence>
<feature type="transmembrane region" description="Helical" evidence="16">
    <location>
        <begin position="46"/>
        <end position="68"/>
    </location>
</feature>
<keyword evidence="8" id="KW-1278">Translocase</keyword>
<protein>
    <recommendedName>
        <fullName evidence="4">NADH-ubiquinone oxidoreductase chain 6</fullName>
        <ecNumber evidence="3">7.1.1.2</ecNumber>
    </recommendedName>
    <alternativeName>
        <fullName evidence="14">NADH dehydrogenase subunit 6</fullName>
    </alternativeName>
</protein>
<name>A0A346RI61_9CUCU</name>
<dbReference type="GO" id="GO:0031966">
    <property type="term" value="C:mitochondrial membrane"/>
    <property type="evidence" value="ECO:0007669"/>
    <property type="project" value="UniProtKB-SubCell"/>
</dbReference>
<comment type="catalytic activity">
    <reaction evidence="15">
        <text>a ubiquinone + NADH + 5 H(+)(in) = a ubiquinol + NAD(+) + 4 H(+)(out)</text>
        <dbReference type="Rhea" id="RHEA:29091"/>
        <dbReference type="Rhea" id="RHEA-COMP:9565"/>
        <dbReference type="Rhea" id="RHEA-COMP:9566"/>
        <dbReference type="ChEBI" id="CHEBI:15378"/>
        <dbReference type="ChEBI" id="CHEBI:16389"/>
        <dbReference type="ChEBI" id="CHEBI:17976"/>
        <dbReference type="ChEBI" id="CHEBI:57540"/>
        <dbReference type="ChEBI" id="CHEBI:57945"/>
        <dbReference type="EC" id="7.1.1.2"/>
    </reaction>
</comment>
<comment type="similarity">
    <text evidence="2">Belongs to the complex I subunit 6 family.</text>
</comment>
<dbReference type="EMBL" id="MG193436">
    <property type="protein sequence ID" value="AXS65758.1"/>
    <property type="molecule type" value="Genomic_DNA"/>
</dbReference>
<keyword evidence="9" id="KW-0249">Electron transport</keyword>
<evidence type="ECO:0000256" key="8">
    <source>
        <dbReference type="ARBA" id="ARBA00022967"/>
    </source>
</evidence>
<dbReference type="AlphaFoldDB" id="A0A346RI61"/>
<evidence type="ECO:0000256" key="2">
    <source>
        <dbReference type="ARBA" id="ARBA00005698"/>
    </source>
</evidence>
<reference evidence="17" key="1">
    <citation type="journal article" date="2018" name="J. ISSAAS">
        <title>The contribution of mitochondrial metagenomics to large-scale data mining and phylogenetic analysis of Coleoptera.</title>
        <authorList>
            <person name="Miller K."/>
            <person name="Linard B."/>
            <person name="Motyka M."/>
            <person name="Bocek M."/>
            <person name="Vogler A.P."/>
        </authorList>
    </citation>
    <scope>NUCLEOTIDE SEQUENCE</scope>
</reference>
<keyword evidence="7 16" id="KW-0812">Transmembrane</keyword>
<dbReference type="PANTHER" id="PTHR11435:SF1">
    <property type="entry name" value="NADH-UBIQUINONE OXIDOREDUCTASE CHAIN 6"/>
    <property type="match status" value="1"/>
</dbReference>
<keyword evidence="13 16" id="KW-0472">Membrane</keyword>